<dbReference type="PANTHER" id="PTHR37017:SF11">
    <property type="entry name" value="ESTERASE_LIPASE_THIOESTERASE DOMAIN-CONTAINING PROTEIN"/>
    <property type="match status" value="1"/>
</dbReference>
<name>A0A939T286_9ACTN</name>
<proteinExistence type="predicted"/>
<dbReference type="PANTHER" id="PTHR37017">
    <property type="entry name" value="AB HYDROLASE-1 DOMAIN-CONTAINING PROTEIN-RELATED"/>
    <property type="match status" value="1"/>
</dbReference>
<evidence type="ECO:0000313" key="2">
    <source>
        <dbReference type="EMBL" id="MBO2449196.1"/>
    </source>
</evidence>
<dbReference type="SUPFAM" id="SSF53474">
    <property type="entry name" value="alpha/beta-Hydrolases"/>
    <property type="match status" value="1"/>
</dbReference>
<gene>
    <name evidence="2" type="ORF">J4573_18980</name>
</gene>
<sequence length="220" mass="23550">MTFVLVHGAWHGAWTWDRVVPLLGSEAVTPELRLSGGLEDDVKDVLAALDEVDGEVILVGHSYGGMVVRQAADQRPEKVGHIVLVEGWAGPDGSALFDLAPEWFVDGLRSLAGEDGVIPALPPQMVGVEDPGDVRWLEGLLCPQPLRSFTEPTRLTGAVDRIPGTAIFGRAQTLPFADLGRALGYEAIAMDGPHDMMITHPEALAAHLRGIGDRRAATLE</sequence>
<organism evidence="2 3">
    <name type="scientific">Actinomadura barringtoniae</name>
    <dbReference type="NCBI Taxonomy" id="1427535"/>
    <lineage>
        <taxon>Bacteria</taxon>
        <taxon>Bacillati</taxon>
        <taxon>Actinomycetota</taxon>
        <taxon>Actinomycetes</taxon>
        <taxon>Streptosporangiales</taxon>
        <taxon>Thermomonosporaceae</taxon>
        <taxon>Actinomadura</taxon>
    </lineage>
</organism>
<dbReference type="EMBL" id="JAGEOJ010000007">
    <property type="protein sequence ID" value="MBO2449196.1"/>
    <property type="molecule type" value="Genomic_DNA"/>
</dbReference>
<protein>
    <submittedName>
        <fullName evidence="2">Alpha/beta hydrolase</fullName>
    </submittedName>
</protein>
<dbReference type="Proteomes" id="UP000669179">
    <property type="component" value="Unassembled WGS sequence"/>
</dbReference>
<comment type="caution">
    <text evidence="2">The sequence shown here is derived from an EMBL/GenBank/DDBJ whole genome shotgun (WGS) entry which is preliminary data.</text>
</comment>
<dbReference type="GO" id="GO:0016787">
    <property type="term" value="F:hydrolase activity"/>
    <property type="evidence" value="ECO:0007669"/>
    <property type="project" value="UniProtKB-KW"/>
</dbReference>
<dbReference type="InterPro" id="IPR052897">
    <property type="entry name" value="Sec-Metab_Biosynth_Hydrolase"/>
</dbReference>
<evidence type="ECO:0000313" key="3">
    <source>
        <dbReference type="Proteomes" id="UP000669179"/>
    </source>
</evidence>
<keyword evidence="2" id="KW-0378">Hydrolase</keyword>
<dbReference type="AlphaFoldDB" id="A0A939T286"/>
<reference evidence="2" key="1">
    <citation type="submission" date="2021-03" db="EMBL/GenBank/DDBJ databases">
        <authorList>
            <person name="Kanchanasin P."/>
            <person name="Saeng-In P."/>
            <person name="Phongsopitanun W."/>
            <person name="Yuki M."/>
            <person name="Kudo T."/>
            <person name="Ohkuma M."/>
            <person name="Tanasupawat S."/>
        </authorList>
    </citation>
    <scope>NUCLEOTIDE SEQUENCE</scope>
    <source>
        <strain evidence="2">GKU 128</strain>
    </source>
</reference>
<evidence type="ECO:0000259" key="1">
    <source>
        <dbReference type="Pfam" id="PF12697"/>
    </source>
</evidence>
<keyword evidence="3" id="KW-1185">Reference proteome</keyword>
<dbReference type="Pfam" id="PF12697">
    <property type="entry name" value="Abhydrolase_6"/>
    <property type="match status" value="1"/>
</dbReference>
<feature type="domain" description="AB hydrolase-1" evidence="1">
    <location>
        <begin position="3"/>
        <end position="206"/>
    </location>
</feature>
<dbReference type="InterPro" id="IPR000073">
    <property type="entry name" value="AB_hydrolase_1"/>
</dbReference>
<accession>A0A939T286</accession>
<dbReference type="Gene3D" id="3.40.50.1820">
    <property type="entry name" value="alpha/beta hydrolase"/>
    <property type="match status" value="1"/>
</dbReference>
<dbReference type="InterPro" id="IPR029058">
    <property type="entry name" value="AB_hydrolase_fold"/>
</dbReference>
<dbReference type="RefSeq" id="WP_208257057.1">
    <property type="nucleotide sequence ID" value="NZ_JAGEOJ010000007.1"/>
</dbReference>